<dbReference type="AlphaFoldDB" id="A0A146LBT6"/>
<accession>A0A146LBT6</accession>
<gene>
    <name evidence="1" type="ORF">g.50595</name>
</gene>
<sequence length="108" mass="12441">MERHHLAKSTFLGKYGGQHPWKFSPCLQLPPRVKTKRSQYSEGSMRRKEHVECGSRFWVVSRFGTPFFLSPSSMQTPAEWGLLLVQESWNGMHLESWNSTHPSGGLDH</sequence>
<evidence type="ECO:0000313" key="1">
    <source>
        <dbReference type="EMBL" id="JAQ04562.1"/>
    </source>
</evidence>
<proteinExistence type="predicted"/>
<dbReference type="EMBL" id="GDHC01014067">
    <property type="protein sequence ID" value="JAQ04562.1"/>
    <property type="molecule type" value="Transcribed_RNA"/>
</dbReference>
<protein>
    <submittedName>
        <fullName evidence="1">Uncharacterized protein</fullName>
    </submittedName>
</protein>
<reference evidence="1" key="1">
    <citation type="journal article" date="2016" name="Gigascience">
        <title>De novo construction of an expanded transcriptome assembly for the western tarnished plant bug, Lygus hesperus.</title>
        <authorList>
            <person name="Tassone E.E."/>
            <person name="Geib S.M."/>
            <person name="Hall B."/>
            <person name="Fabrick J.A."/>
            <person name="Brent C.S."/>
            <person name="Hull J.J."/>
        </authorList>
    </citation>
    <scope>NUCLEOTIDE SEQUENCE</scope>
</reference>
<name>A0A146LBT6_LYGHE</name>
<organism evidence="1">
    <name type="scientific">Lygus hesperus</name>
    <name type="common">Western plant bug</name>
    <dbReference type="NCBI Taxonomy" id="30085"/>
    <lineage>
        <taxon>Eukaryota</taxon>
        <taxon>Metazoa</taxon>
        <taxon>Ecdysozoa</taxon>
        <taxon>Arthropoda</taxon>
        <taxon>Hexapoda</taxon>
        <taxon>Insecta</taxon>
        <taxon>Pterygota</taxon>
        <taxon>Neoptera</taxon>
        <taxon>Paraneoptera</taxon>
        <taxon>Hemiptera</taxon>
        <taxon>Heteroptera</taxon>
        <taxon>Panheteroptera</taxon>
        <taxon>Cimicomorpha</taxon>
        <taxon>Miridae</taxon>
        <taxon>Mirini</taxon>
        <taxon>Lygus</taxon>
    </lineage>
</organism>